<dbReference type="RefSeq" id="WP_140593900.1">
    <property type="nucleotide sequence ID" value="NZ_VFWZ01000003.1"/>
</dbReference>
<evidence type="ECO:0000313" key="4">
    <source>
        <dbReference type="Proteomes" id="UP000315540"/>
    </source>
</evidence>
<comment type="caution">
    <text evidence="3">The sequence shown here is derived from an EMBL/GenBank/DDBJ whole genome shotgun (WGS) entry which is preliminary data.</text>
</comment>
<dbReference type="InterPro" id="IPR016181">
    <property type="entry name" value="Acyl_CoA_acyltransferase"/>
</dbReference>
<feature type="domain" description="N-acetyltransferase" evidence="2">
    <location>
        <begin position="12"/>
        <end position="153"/>
    </location>
</feature>
<accession>A0A504JIK0</accession>
<dbReference type="PROSITE" id="PS51186">
    <property type="entry name" value="GNAT"/>
    <property type="match status" value="1"/>
</dbReference>
<dbReference type="InterPro" id="IPR050769">
    <property type="entry name" value="NAT_camello-type"/>
</dbReference>
<dbReference type="Gene3D" id="3.40.630.30">
    <property type="match status" value="1"/>
</dbReference>
<dbReference type="PANTHER" id="PTHR13947:SF37">
    <property type="entry name" value="LD18367P"/>
    <property type="match status" value="1"/>
</dbReference>
<dbReference type="SUPFAM" id="SSF55729">
    <property type="entry name" value="Acyl-CoA N-acyltransferases (Nat)"/>
    <property type="match status" value="1"/>
</dbReference>
<dbReference type="InterPro" id="IPR017255">
    <property type="entry name" value="AcTrfase_GNAT_prd"/>
</dbReference>
<keyword evidence="4" id="KW-1185">Reference proteome</keyword>
<dbReference type="EMBL" id="VFWZ01000003">
    <property type="protein sequence ID" value="TPN86321.1"/>
    <property type="molecule type" value="Genomic_DNA"/>
</dbReference>
<evidence type="ECO:0000313" key="3">
    <source>
        <dbReference type="EMBL" id="TPN86321.1"/>
    </source>
</evidence>
<keyword evidence="1 3" id="KW-0808">Transferase</keyword>
<name>A0A504JIK0_9FLAO</name>
<evidence type="ECO:0000259" key="2">
    <source>
        <dbReference type="PROSITE" id="PS51186"/>
    </source>
</evidence>
<dbReference type="OrthoDB" id="9792929at2"/>
<dbReference type="CDD" id="cd04301">
    <property type="entry name" value="NAT_SF"/>
    <property type="match status" value="1"/>
</dbReference>
<proteinExistence type="predicted"/>
<organism evidence="3 4">
    <name type="scientific">Aquimarina algicola</name>
    <dbReference type="NCBI Taxonomy" id="2589995"/>
    <lineage>
        <taxon>Bacteria</taxon>
        <taxon>Pseudomonadati</taxon>
        <taxon>Bacteroidota</taxon>
        <taxon>Flavobacteriia</taxon>
        <taxon>Flavobacteriales</taxon>
        <taxon>Flavobacteriaceae</taxon>
        <taxon>Aquimarina</taxon>
    </lineage>
</organism>
<sequence>MSLVIRETRMEIIIREAEIGDSKSITELSNQLGYNTIHTETQNRLKKIIERTDNRVYVATVSQKIVGWIHGFYAMRVESEFFVEIGGLVVNENFRKNGIGKKLVDKMMEWTQLQNCRKVRVRCNVIRKDSHKFYENIGFEMNKEQKIFDKKLT</sequence>
<dbReference type="GO" id="GO:0008080">
    <property type="term" value="F:N-acetyltransferase activity"/>
    <property type="evidence" value="ECO:0007669"/>
    <property type="project" value="InterPro"/>
</dbReference>
<gene>
    <name evidence="3" type="ORF">FHK87_13730</name>
</gene>
<protein>
    <submittedName>
        <fullName evidence="3">GNAT family N-acetyltransferase</fullName>
    </submittedName>
</protein>
<dbReference type="AlphaFoldDB" id="A0A504JIK0"/>
<dbReference type="InterPro" id="IPR000182">
    <property type="entry name" value="GNAT_dom"/>
</dbReference>
<dbReference type="PIRSF" id="PIRSF037663">
    <property type="entry name" value="Acetyltransf_GNAT_prd"/>
    <property type="match status" value="1"/>
</dbReference>
<dbReference type="Proteomes" id="UP000315540">
    <property type="component" value="Unassembled WGS sequence"/>
</dbReference>
<evidence type="ECO:0000256" key="1">
    <source>
        <dbReference type="ARBA" id="ARBA00022679"/>
    </source>
</evidence>
<dbReference type="Pfam" id="PF00583">
    <property type="entry name" value="Acetyltransf_1"/>
    <property type="match status" value="1"/>
</dbReference>
<dbReference type="PANTHER" id="PTHR13947">
    <property type="entry name" value="GNAT FAMILY N-ACETYLTRANSFERASE"/>
    <property type="match status" value="1"/>
</dbReference>
<reference evidence="3 4" key="1">
    <citation type="submission" date="2019-06" db="EMBL/GenBank/DDBJ databases">
        <authorList>
            <person name="Meng X."/>
        </authorList>
    </citation>
    <scope>NUCLEOTIDE SEQUENCE [LARGE SCALE GENOMIC DNA]</scope>
    <source>
        <strain evidence="3 4">M625</strain>
    </source>
</reference>